<keyword evidence="2" id="KW-0808">Transferase</keyword>
<name>A0ABR8FBM7_9NOST</name>
<dbReference type="Gene3D" id="3.40.50.150">
    <property type="entry name" value="Vaccinia Virus protein VP39"/>
    <property type="match status" value="1"/>
</dbReference>
<dbReference type="InterPro" id="IPR029063">
    <property type="entry name" value="SAM-dependent_MTases_sf"/>
</dbReference>
<dbReference type="SUPFAM" id="SSF53335">
    <property type="entry name" value="S-adenosyl-L-methionine-dependent methyltransferases"/>
    <property type="match status" value="1"/>
</dbReference>
<dbReference type="Pfam" id="PF08241">
    <property type="entry name" value="Methyltransf_11"/>
    <property type="match status" value="1"/>
</dbReference>
<dbReference type="PANTHER" id="PTHR43036">
    <property type="entry name" value="OSJNBB0011N17.9 PROTEIN"/>
    <property type="match status" value="1"/>
</dbReference>
<accession>A0ABR8FBM7</accession>
<proteinExistence type="predicted"/>
<dbReference type="InterPro" id="IPR013216">
    <property type="entry name" value="Methyltransf_11"/>
</dbReference>
<evidence type="ECO:0000259" key="1">
    <source>
        <dbReference type="Pfam" id="PF08241"/>
    </source>
</evidence>
<feature type="domain" description="Methyltransferase type 11" evidence="1">
    <location>
        <begin position="81"/>
        <end position="142"/>
    </location>
</feature>
<dbReference type="GO" id="GO:0008168">
    <property type="term" value="F:methyltransferase activity"/>
    <property type="evidence" value="ECO:0007669"/>
    <property type="project" value="UniProtKB-KW"/>
</dbReference>
<reference evidence="2 3" key="1">
    <citation type="journal article" date="2020" name="ISME J.">
        <title>Comparative genomics reveals insights into cyanobacterial evolution and habitat adaptation.</title>
        <authorList>
            <person name="Chen M.Y."/>
            <person name="Teng W.K."/>
            <person name="Zhao L."/>
            <person name="Hu C.X."/>
            <person name="Zhou Y.K."/>
            <person name="Han B.P."/>
            <person name="Song L.R."/>
            <person name="Shu W.S."/>
        </authorList>
    </citation>
    <scope>NUCLEOTIDE SEQUENCE [LARGE SCALE GENOMIC DNA]</scope>
    <source>
        <strain evidence="2 3">FACHB-196</strain>
    </source>
</reference>
<dbReference type="EMBL" id="JACJST010000003">
    <property type="protein sequence ID" value="MBD2567164.1"/>
    <property type="molecule type" value="Genomic_DNA"/>
</dbReference>
<keyword evidence="2" id="KW-0489">Methyltransferase</keyword>
<dbReference type="PANTHER" id="PTHR43036:SF2">
    <property type="entry name" value="OS04G0481300 PROTEIN"/>
    <property type="match status" value="1"/>
</dbReference>
<protein>
    <submittedName>
        <fullName evidence="2">Class I SAM-dependent methyltransferase</fullName>
    </submittedName>
</protein>
<dbReference type="GO" id="GO:0032259">
    <property type="term" value="P:methylation"/>
    <property type="evidence" value="ECO:0007669"/>
    <property type="project" value="UniProtKB-KW"/>
</dbReference>
<comment type="caution">
    <text evidence="2">The sequence shown here is derived from an EMBL/GenBank/DDBJ whole genome shotgun (WGS) entry which is preliminary data.</text>
</comment>
<evidence type="ECO:0000313" key="3">
    <source>
        <dbReference type="Proteomes" id="UP000640531"/>
    </source>
</evidence>
<organism evidence="2 3">
    <name type="scientific">Anabaena lutea FACHB-196</name>
    <dbReference type="NCBI Taxonomy" id="2692881"/>
    <lineage>
        <taxon>Bacteria</taxon>
        <taxon>Bacillati</taxon>
        <taxon>Cyanobacteriota</taxon>
        <taxon>Cyanophyceae</taxon>
        <taxon>Nostocales</taxon>
        <taxon>Nostocaceae</taxon>
        <taxon>Anabaena</taxon>
    </lineage>
</organism>
<dbReference type="RefSeq" id="WP_190711961.1">
    <property type="nucleotide sequence ID" value="NZ_JACJST010000003.1"/>
</dbReference>
<sequence length="235" mass="27005">MLLRPNQRLKLDDTDDKLFYDYPRFVTHVDEGFIQQLTDLYRQRLKPDTRIFDMMSSWVSHLPAEIEFDHVEGHGLNAEELARNPRLNHYFVQNINEKPQLPLPDQDFDAVINCVSVQYMQYPEAVFTEIHRILKPGGVAIISFSNRMFHQKAIQVWRDVSEASRVELVKRYFASVPGFTTPEVIVNQSTAPNFLQWLGIPGGDPFYAAIAYRHEDTVTRGHGDAGIGRRTDAGS</sequence>
<keyword evidence="3" id="KW-1185">Reference proteome</keyword>
<dbReference type="CDD" id="cd02440">
    <property type="entry name" value="AdoMet_MTases"/>
    <property type="match status" value="1"/>
</dbReference>
<dbReference type="Proteomes" id="UP000640531">
    <property type="component" value="Unassembled WGS sequence"/>
</dbReference>
<evidence type="ECO:0000313" key="2">
    <source>
        <dbReference type="EMBL" id="MBD2567164.1"/>
    </source>
</evidence>
<gene>
    <name evidence="2" type="ORF">H6G59_04500</name>
</gene>